<name>A0ABY2X519_9RHOB</name>
<feature type="chain" id="PRO_5045935442" evidence="1">
    <location>
        <begin position="22"/>
        <end position="527"/>
    </location>
</feature>
<dbReference type="RefSeq" id="WP_138865124.1">
    <property type="nucleotide sequence ID" value="NZ_VCPC01000004.1"/>
</dbReference>
<gene>
    <name evidence="2" type="ORF">FGK64_17355</name>
</gene>
<feature type="signal peptide" evidence="1">
    <location>
        <begin position="1"/>
        <end position="21"/>
    </location>
</feature>
<accession>A0ABY2X519</accession>
<protein>
    <submittedName>
        <fullName evidence="2">Uncharacterized protein</fullName>
    </submittedName>
</protein>
<evidence type="ECO:0000256" key="1">
    <source>
        <dbReference type="SAM" id="SignalP"/>
    </source>
</evidence>
<reference evidence="2 3" key="1">
    <citation type="submission" date="2019-05" db="EMBL/GenBank/DDBJ databases">
        <title>Marivita sp. nov. isolated from sea sediment.</title>
        <authorList>
            <person name="Kim W."/>
        </authorList>
    </citation>
    <scope>NUCLEOTIDE SEQUENCE [LARGE SCALE GENOMIC DNA]</scope>
    <source>
        <strain evidence="2 3">CAU 1492</strain>
    </source>
</reference>
<proteinExistence type="predicted"/>
<evidence type="ECO:0000313" key="2">
    <source>
        <dbReference type="EMBL" id="TMV10549.1"/>
    </source>
</evidence>
<comment type="caution">
    <text evidence="2">The sequence shown here is derived from an EMBL/GenBank/DDBJ whole genome shotgun (WGS) entry which is preliminary data.</text>
</comment>
<sequence length="527" mass="57130">MRVNVLLAGLLALAAGLGAYRATTGPSERLLVIDDADLVRTTASGMRTVEALTLPPNAGGPAGVSASLPIAGAAQLNGLIGRGVAHGFDGFVYENRDRDHSTLQSSQFPALTFLRYGPKLVQRHRDYGLAQDIALPVPLIGNSSTALTGRPQWRSQTRAAMTSHRGTMAAASHYQANAIYFYPEHQDHDAVDMFPANWPYVVTSQGSSGSDQPFLMSAAMTLAAFRPDTWAALERGGLVAPTLQMILRRNLLGVNGRADYLSNVAHPVVFHGKRLRPERMIAQAAAMLPDTIPPMVRLTVEEEDFGDRAGLAGLSERLFSTPSAIARLWRGPQYERSLTVSAGDTVDPNGRELTFHWFVVTGDASIEPIGDKGDTARLTLQWQDAVDIPSFPPDELAQRRVSRVDIAVVADNGANLSAPAMISVAFPTHQQRSYTPDAQGKMHLSSIDYNAVARSAPFDPVLFWSAPWVDHLEYDAAGQAVAIRRQEGQKSLRISPDGAVAGGRVRHMLPRQISTEMELTYEIVPQD</sequence>
<dbReference type="Proteomes" id="UP001191082">
    <property type="component" value="Unassembled WGS sequence"/>
</dbReference>
<dbReference type="EMBL" id="VCPC01000004">
    <property type="protein sequence ID" value="TMV10549.1"/>
    <property type="molecule type" value="Genomic_DNA"/>
</dbReference>
<keyword evidence="3" id="KW-1185">Reference proteome</keyword>
<organism evidence="2 3">
    <name type="scientific">Arenibacterium halophilum</name>
    <dbReference type="NCBI Taxonomy" id="2583821"/>
    <lineage>
        <taxon>Bacteria</taxon>
        <taxon>Pseudomonadati</taxon>
        <taxon>Pseudomonadota</taxon>
        <taxon>Alphaproteobacteria</taxon>
        <taxon>Rhodobacterales</taxon>
        <taxon>Paracoccaceae</taxon>
        <taxon>Arenibacterium</taxon>
    </lineage>
</organism>
<evidence type="ECO:0000313" key="3">
    <source>
        <dbReference type="Proteomes" id="UP001191082"/>
    </source>
</evidence>
<keyword evidence="1" id="KW-0732">Signal</keyword>